<sequence>MGETPQTTPSSFNDLDNLLTPSLFTLLATSRFPYPKQSPINFSNFGRDIFLADPFSPLVKDAAWPALLTLSKYPLDKLPDLHERYLSHPGDPSYPEQCLGLLLLLDNLPRLLFKGIDARWTFDFFDHLAQRVVHSWIGLPEEQRPDSWERWSGKLGARMDYWTGVRFWFGVVLVHSERQGDQELGVVYTEETRRVVEKAGGVLDPWRERREMVLSDVTMFPREYRLGPPQGEVVTKEKWVFWSGMLMDCHKPIIDRFGRYPWLNAITGRVSTKEEEEYIERIGHFAEAGEAVRARVKDDVDAQRWTPLGEDSF</sequence>
<name>A0AA40BSC8_9PEZI</name>
<dbReference type="Proteomes" id="UP001172159">
    <property type="component" value="Unassembled WGS sequence"/>
</dbReference>
<dbReference type="AlphaFoldDB" id="A0AA40BSC8"/>
<organism evidence="1 2">
    <name type="scientific">Apiosordaria backusii</name>
    <dbReference type="NCBI Taxonomy" id="314023"/>
    <lineage>
        <taxon>Eukaryota</taxon>
        <taxon>Fungi</taxon>
        <taxon>Dikarya</taxon>
        <taxon>Ascomycota</taxon>
        <taxon>Pezizomycotina</taxon>
        <taxon>Sordariomycetes</taxon>
        <taxon>Sordariomycetidae</taxon>
        <taxon>Sordariales</taxon>
        <taxon>Lasiosphaeriaceae</taxon>
        <taxon>Apiosordaria</taxon>
    </lineage>
</organism>
<evidence type="ECO:0000313" key="2">
    <source>
        <dbReference type="Proteomes" id="UP001172159"/>
    </source>
</evidence>
<accession>A0AA40BSC8</accession>
<dbReference type="EMBL" id="JAUKTV010000004">
    <property type="protein sequence ID" value="KAK0739439.1"/>
    <property type="molecule type" value="Genomic_DNA"/>
</dbReference>
<dbReference type="InterPro" id="IPR010323">
    <property type="entry name" value="DUF924"/>
</dbReference>
<proteinExistence type="predicted"/>
<evidence type="ECO:0000313" key="1">
    <source>
        <dbReference type="EMBL" id="KAK0739439.1"/>
    </source>
</evidence>
<dbReference type="InterPro" id="IPR011990">
    <property type="entry name" value="TPR-like_helical_dom_sf"/>
</dbReference>
<comment type="caution">
    <text evidence="1">The sequence shown here is derived from an EMBL/GenBank/DDBJ whole genome shotgun (WGS) entry which is preliminary data.</text>
</comment>
<dbReference type="SUPFAM" id="SSF48452">
    <property type="entry name" value="TPR-like"/>
    <property type="match status" value="1"/>
</dbReference>
<protein>
    <submittedName>
        <fullName evidence="1">Uncharacterized protein</fullName>
    </submittedName>
</protein>
<gene>
    <name evidence="1" type="ORF">B0T21DRAFT_400559</name>
</gene>
<dbReference type="Gene3D" id="1.25.40.10">
    <property type="entry name" value="Tetratricopeptide repeat domain"/>
    <property type="match status" value="1"/>
</dbReference>
<reference evidence="1" key="1">
    <citation type="submission" date="2023-06" db="EMBL/GenBank/DDBJ databases">
        <title>Genome-scale phylogeny and comparative genomics of the fungal order Sordariales.</title>
        <authorList>
            <consortium name="Lawrence Berkeley National Laboratory"/>
            <person name="Hensen N."/>
            <person name="Bonometti L."/>
            <person name="Westerberg I."/>
            <person name="Brannstrom I.O."/>
            <person name="Guillou S."/>
            <person name="Cros-Aarteil S."/>
            <person name="Calhoun S."/>
            <person name="Haridas S."/>
            <person name="Kuo A."/>
            <person name="Mondo S."/>
            <person name="Pangilinan J."/>
            <person name="Riley R."/>
            <person name="Labutti K."/>
            <person name="Andreopoulos B."/>
            <person name="Lipzen A."/>
            <person name="Chen C."/>
            <person name="Yanf M."/>
            <person name="Daum C."/>
            <person name="Ng V."/>
            <person name="Clum A."/>
            <person name="Steindorff A."/>
            <person name="Ohm R."/>
            <person name="Martin F."/>
            <person name="Silar P."/>
            <person name="Natvig D."/>
            <person name="Lalanne C."/>
            <person name="Gautier V."/>
            <person name="Ament-Velasquez S.L."/>
            <person name="Kruys A."/>
            <person name="Hutchinson M.I."/>
            <person name="Powell A.J."/>
            <person name="Barry K."/>
            <person name="Miller A.N."/>
            <person name="Grigoriev I.V."/>
            <person name="Debuchy R."/>
            <person name="Gladieux P."/>
            <person name="Thoren M.H."/>
            <person name="Johannesson H."/>
        </authorList>
    </citation>
    <scope>NUCLEOTIDE SEQUENCE</scope>
    <source>
        <strain evidence="1">CBS 540.89</strain>
    </source>
</reference>
<dbReference type="Pfam" id="PF06041">
    <property type="entry name" value="DUF924"/>
    <property type="match status" value="1"/>
</dbReference>
<keyword evidence="2" id="KW-1185">Reference proteome</keyword>